<reference evidence="1 2" key="1">
    <citation type="submission" date="2019-06" db="EMBL/GenBank/DDBJ databases">
        <title>New taxonomy in bacterial strain CC-CFT640, isolated from vineyard.</title>
        <authorList>
            <person name="Lin S.-Y."/>
            <person name="Tsai C.-F."/>
            <person name="Young C.-C."/>
        </authorList>
    </citation>
    <scope>NUCLEOTIDE SEQUENCE [LARGE SCALE GENOMIC DNA]</scope>
    <source>
        <strain evidence="1 2">CC-CFT640</strain>
    </source>
</reference>
<name>A0A5C8PTY0_9HYPH</name>
<proteinExistence type="predicted"/>
<gene>
    <name evidence="1" type="ORF">FHP25_04500</name>
</gene>
<dbReference type="RefSeq" id="WP_147845713.1">
    <property type="nucleotide sequence ID" value="NZ_VDUZ01000004.1"/>
</dbReference>
<sequence>MRRISGDRRLKLLGVSSTQPSPLLPGALPIGTTLPGFALDVSFGILARGGPATIVALRRSG</sequence>
<evidence type="ECO:0000313" key="1">
    <source>
        <dbReference type="EMBL" id="TXL80298.1"/>
    </source>
</evidence>
<dbReference type="EMBL" id="VDUZ01000004">
    <property type="protein sequence ID" value="TXL80298.1"/>
    <property type="molecule type" value="Genomic_DNA"/>
</dbReference>
<dbReference type="AlphaFoldDB" id="A0A5C8PTY0"/>
<dbReference type="Proteomes" id="UP000321638">
    <property type="component" value="Unassembled WGS sequence"/>
</dbReference>
<dbReference type="OrthoDB" id="8678477at2"/>
<evidence type="ECO:0000313" key="2">
    <source>
        <dbReference type="Proteomes" id="UP000321638"/>
    </source>
</evidence>
<protein>
    <submittedName>
        <fullName evidence="1">Uncharacterized protein</fullName>
    </submittedName>
</protein>
<keyword evidence="2" id="KW-1185">Reference proteome</keyword>
<accession>A0A5C8PTY0</accession>
<organism evidence="1 2">
    <name type="scientific">Vineibacter terrae</name>
    <dbReference type="NCBI Taxonomy" id="2586908"/>
    <lineage>
        <taxon>Bacteria</taxon>
        <taxon>Pseudomonadati</taxon>
        <taxon>Pseudomonadota</taxon>
        <taxon>Alphaproteobacteria</taxon>
        <taxon>Hyphomicrobiales</taxon>
        <taxon>Vineibacter</taxon>
    </lineage>
</organism>
<comment type="caution">
    <text evidence="1">The sequence shown here is derived from an EMBL/GenBank/DDBJ whole genome shotgun (WGS) entry which is preliminary data.</text>
</comment>